<reference evidence="2 3" key="1">
    <citation type="submission" date="2019-10" db="EMBL/GenBank/DDBJ databases">
        <title>Taxonomy of Antarctic Massilia spp.: description of Massilia rubra sp. nov., Massilia aquatica sp. nov., Massilia mucilaginosa sp. nov., Massilia frigida sp. nov. isolated from streams, lakes and regoliths.</title>
        <authorList>
            <person name="Holochova P."/>
            <person name="Sedlacek I."/>
            <person name="Kralova S."/>
            <person name="Maslanova I."/>
            <person name="Busse H.-J."/>
            <person name="Stankova E."/>
            <person name="Vrbovska V."/>
            <person name="Kovarovic V."/>
            <person name="Bartak M."/>
            <person name="Svec P."/>
            <person name="Pantucek R."/>
        </authorList>
    </citation>
    <scope>NUCLEOTIDE SEQUENCE [LARGE SCALE GENOMIC DNA]</scope>
    <source>
        <strain evidence="2 3">CCM 8733</strain>
    </source>
</reference>
<keyword evidence="3" id="KW-1185">Reference proteome</keyword>
<keyword evidence="1" id="KW-0732">Signal</keyword>
<sequence length="486" mass="52848">MTQELFPGKTMCGAVAILCLACPPAPACSVAYEVRVDQIKPQDGFVTRALAPRAPVHLPANAAGVVYQSTSALDASAFTIDEEGGQAGLALRVRPLAAPGRLRMLAAMREVNQRKATLFRVEPRAGFEPGKTYAIRRGAQVVRVHIDPAVVEMRSAAVDLVPLPGAHLETVIHADPCYPSASRPARQELRYALPAQAQPYRHLMLSLLLRTDTQPGPMPGSPDPVDFPLLTDASFFGLGDQVRTIALDAGVPLTIDSGAVVAFLEVDDGWHRSVSHRITLDPATLPVYDSLDYLRAAIGGGDSAAIRAQLALTPVRESDYAVDQPDDAESALRARAEIILQRWRVARRHAALERSLNRLGRHRDPAVRGEALRALARAQTIRPRDPEVTRKAVVRLVRSLRDPELAVRRSAVLALLDVGEHLNDGWILRTDAWQNVNPYCAQPDSGICRLFEAFRPARSSFAAFAAHPDARVRRRAAALAHALGPR</sequence>
<comment type="caution">
    <text evidence="2">The sequence shown here is derived from an EMBL/GenBank/DDBJ whole genome shotgun (WGS) entry which is preliminary data.</text>
</comment>
<accession>A0ABX0NMU1</accession>
<dbReference type="InterPro" id="IPR016024">
    <property type="entry name" value="ARM-type_fold"/>
</dbReference>
<protein>
    <recommendedName>
        <fullName evidence="4">HEAT repeat domain-containing protein</fullName>
    </recommendedName>
</protein>
<evidence type="ECO:0000313" key="3">
    <source>
        <dbReference type="Proteomes" id="UP000609726"/>
    </source>
</evidence>
<dbReference type="Proteomes" id="UP000609726">
    <property type="component" value="Unassembled WGS sequence"/>
</dbReference>
<proteinExistence type="predicted"/>
<feature type="signal peptide" evidence="1">
    <location>
        <begin position="1"/>
        <end position="27"/>
    </location>
</feature>
<dbReference type="SUPFAM" id="SSF48371">
    <property type="entry name" value="ARM repeat"/>
    <property type="match status" value="1"/>
</dbReference>
<name>A0ABX0NMU1_9BURK</name>
<evidence type="ECO:0008006" key="4">
    <source>
        <dbReference type="Google" id="ProtNLM"/>
    </source>
</evidence>
<feature type="chain" id="PRO_5046560847" description="HEAT repeat domain-containing protein" evidence="1">
    <location>
        <begin position="28"/>
        <end position="486"/>
    </location>
</feature>
<dbReference type="Gene3D" id="1.25.10.10">
    <property type="entry name" value="Leucine-rich Repeat Variant"/>
    <property type="match status" value="1"/>
</dbReference>
<organism evidence="2 3">
    <name type="scientific">Massilia mucilaginosa</name>
    <dbReference type="NCBI Taxonomy" id="2609282"/>
    <lineage>
        <taxon>Bacteria</taxon>
        <taxon>Pseudomonadati</taxon>
        <taxon>Pseudomonadota</taxon>
        <taxon>Betaproteobacteria</taxon>
        <taxon>Burkholderiales</taxon>
        <taxon>Oxalobacteraceae</taxon>
        <taxon>Telluria group</taxon>
        <taxon>Massilia</taxon>
    </lineage>
</organism>
<dbReference type="RefSeq" id="WP_166870610.1">
    <property type="nucleotide sequence ID" value="NZ_WHJH01000002.1"/>
</dbReference>
<gene>
    <name evidence="2" type="ORF">F2P45_03640</name>
</gene>
<evidence type="ECO:0000256" key="1">
    <source>
        <dbReference type="SAM" id="SignalP"/>
    </source>
</evidence>
<dbReference type="InterPro" id="IPR011989">
    <property type="entry name" value="ARM-like"/>
</dbReference>
<dbReference type="EMBL" id="WHJH01000002">
    <property type="protein sequence ID" value="NHZ88120.1"/>
    <property type="molecule type" value="Genomic_DNA"/>
</dbReference>
<evidence type="ECO:0000313" key="2">
    <source>
        <dbReference type="EMBL" id="NHZ88120.1"/>
    </source>
</evidence>